<dbReference type="SMART" id="SM00220">
    <property type="entry name" value="S_TKc"/>
    <property type="match status" value="1"/>
</dbReference>
<protein>
    <submittedName>
        <fullName evidence="7">MAP kinase kinase kinase win1-like</fullName>
    </submittedName>
</protein>
<dbReference type="KEGG" id="cvn:111120877"/>
<dbReference type="InterPro" id="IPR051681">
    <property type="entry name" value="Ser/Thr_Kinases-Pseudokinases"/>
</dbReference>
<dbReference type="PANTHER" id="PTHR44329">
    <property type="entry name" value="SERINE/THREONINE-PROTEIN KINASE TNNI3K-RELATED"/>
    <property type="match status" value="1"/>
</dbReference>
<proteinExistence type="predicted"/>
<keyword evidence="1 3" id="KW-0547">Nucleotide-binding</keyword>
<keyword evidence="6" id="KW-1185">Reference proteome</keyword>
<evidence type="ECO:0000256" key="2">
    <source>
        <dbReference type="ARBA" id="ARBA00022840"/>
    </source>
</evidence>
<dbReference type="InterPro" id="IPR008271">
    <property type="entry name" value="Ser/Thr_kinase_AS"/>
</dbReference>
<dbReference type="PROSITE" id="PS00107">
    <property type="entry name" value="PROTEIN_KINASE_ATP"/>
    <property type="match status" value="1"/>
</dbReference>
<dbReference type="PROSITE" id="PS00108">
    <property type="entry name" value="PROTEIN_KINASE_ST"/>
    <property type="match status" value="1"/>
</dbReference>
<dbReference type="Gene3D" id="1.10.510.10">
    <property type="entry name" value="Transferase(Phosphotransferase) domain 1"/>
    <property type="match status" value="1"/>
</dbReference>
<dbReference type="AlphaFoldDB" id="A0A8B8CT42"/>
<dbReference type="Proteomes" id="UP000694844">
    <property type="component" value="Chromosome 2"/>
</dbReference>
<feature type="compositionally biased region" description="Low complexity" evidence="4">
    <location>
        <begin position="155"/>
        <end position="169"/>
    </location>
</feature>
<name>A0A8B8CT42_CRAVI</name>
<dbReference type="OrthoDB" id="4062651at2759"/>
<gene>
    <name evidence="7" type="primary">LOC111120877</name>
</gene>
<dbReference type="PANTHER" id="PTHR44329:SF298">
    <property type="entry name" value="MIXED LINEAGE KINASE DOMAIN-LIKE PROTEIN"/>
    <property type="match status" value="1"/>
</dbReference>
<feature type="region of interest" description="Disordered" evidence="4">
    <location>
        <begin position="155"/>
        <end position="175"/>
    </location>
</feature>
<dbReference type="SUPFAM" id="SSF56112">
    <property type="entry name" value="Protein kinase-like (PK-like)"/>
    <property type="match status" value="1"/>
</dbReference>
<dbReference type="Gene3D" id="3.30.200.20">
    <property type="entry name" value="Phosphorylase Kinase, domain 1"/>
    <property type="match status" value="1"/>
</dbReference>
<dbReference type="InterPro" id="IPR011009">
    <property type="entry name" value="Kinase-like_dom_sf"/>
</dbReference>
<dbReference type="Pfam" id="PF00069">
    <property type="entry name" value="Pkinase"/>
    <property type="match status" value="1"/>
</dbReference>
<feature type="domain" description="Protein kinase" evidence="5">
    <location>
        <begin position="367"/>
        <end position="638"/>
    </location>
</feature>
<evidence type="ECO:0000259" key="5">
    <source>
        <dbReference type="PROSITE" id="PS50011"/>
    </source>
</evidence>
<organism evidence="6 7">
    <name type="scientific">Crassostrea virginica</name>
    <name type="common">Eastern oyster</name>
    <dbReference type="NCBI Taxonomy" id="6565"/>
    <lineage>
        <taxon>Eukaryota</taxon>
        <taxon>Metazoa</taxon>
        <taxon>Spiralia</taxon>
        <taxon>Lophotrochozoa</taxon>
        <taxon>Mollusca</taxon>
        <taxon>Bivalvia</taxon>
        <taxon>Autobranchia</taxon>
        <taxon>Pteriomorphia</taxon>
        <taxon>Ostreida</taxon>
        <taxon>Ostreoidea</taxon>
        <taxon>Ostreidae</taxon>
        <taxon>Crassostrea</taxon>
    </lineage>
</organism>
<feature type="compositionally biased region" description="Low complexity" evidence="4">
    <location>
        <begin position="38"/>
        <end position="55"/>
    </location>
</feature>
<dbReference type="PROSITE" id="PS50011">
    <property type="entry name" value="PROTEIN_KINASE_DOM"/>
    <property type="match status" value="1"/>
</dbReference>
<feature type="region of interest" description="Disordered" evidence="4">
    <location>
        <begin position="38"/>
        <end position="60"/>
    </location>
</feature>
<evidence type="ECO:0000256" key="3">
    <source>
        <dbReference type="PROSITE-ProRule" id="PRU10141"/>
    </source>
</evidence>
<dbReference type="GO" id="GO:0004674">
    <property type="term" value="F:protein serine/threonine kinase activity"/>
    <property type="evidence" value="ECO:0007669"/>
    <property type="project" value="TreeGrafter"/>
</dbReference>
<sequence length="646" mass="71689">MPRGGKSGGGGGGGRAYVDNAMNRSLGRVGMPVGSMVVSRGSPSSSSYGSSFSGSERTYVDNSMNRNLGRVGMPVGSMVVSRGSPSSSSSGSSYSGSERTYVDNSMNRDLGRVGMPVGSMPVSRSGDGASSSKTYVDNEYNRRLGRVGMEHGSMVVSKSSSDGSSTGSKHYVDNSMNRSLGRVGLPYGADADEVRVYKDNPANRRLGRVGLPVGCAVQSKSGTSELKFYADNSENRRLGRVGFPQGSLPKSSRSGSKRTYADNYLNRKRDRVGKELGTQHVSCSKETEWLNKAYRRYRVNPDEDFDDMMLPSLPENVEEEAIEKILHLLNRMQIEKEWRETEKAKPVPKTSDTLLHYEGPFIEFSDLKLGKIIGRGGFGVVHYAKYKDSVVAVKKLHVMRVSKRRHKEFMDEVNILSKLDNPFIVKFIGACTTTPNLCIVLEYMQMSLHEALHVDCADIADFTDEDRLMMITQTLTGLEYLHSKDVAHCDIKSRNILIDHDGEKFTVAKVTDFGLSMMKNETETSATSNSEVVRNIGTPRYSSPEVLRGELLNRSQMMKSDMYSYALVVFEIVCEEEPFPNLSFAQLRTQVGEKNMYPTFPDDIHPNVHLAAQLLGCWERKPENRPTATKFLQVMNRVACVYETTD</sequence>
<accession>A0A8B8CT42</accession>
<feature type="region of interest" description="Disordered" evidence="4">
    <location>
        <begin position="76"/>
        <end position="102"/>
    </location>
</feature>
<dbReference type="InterPro" id="IPR000719">
    <property type="entry name" value="Prot_kinase_dom"/>
</dbReference>
<dbReference type="RefSeq" id="XP_022317601.1">
    <property type="nucleotide sequence ID" value="XM_022461893.1"/>
</dbReference>
<dbReference type="CDD" id="cd13999">
    <property type="entry name" value="STKc_MAP3K-like"/>
    <property type="match status" value="1"/>
</dbReference>
<evidence type="ECO:0000256" key="1">
    <source>
        <dbReference type="ARBA" id="ARBA00022741"/>
    </source>
</evidence>
<evidence type="ECO:0000256" key="4">
    <source>
        <dbReference type="SAM" id="MobiDB-lite"/>
    </source>
</evidence>
<feature type="region of interest" description="Disordered" evidence="4">
    <location>
        <begin position="239"/>
        <end position="260"/>
    </location>
</feature>
<reference evidence="7" key="1">
    <citation type="submission" date="2025-08" db="UniProtKB">
        <authorList>
            <consortium name="RefSeq"/>
        </authorList>
    </citation>
    <scope>IDENTIFICATION</scope>
    <source>
        <tissue evidence="7">Whole sample</tissue>
    </source>
</reference>
<feature type="binding site" evidence="3">
    <location>
        <position position="395"/>
    </location>
    <ligand>
        <name>ATP</name>
        <dbReference type="ChEBI" id="CHEBI:30616"/>
    </ligand>
</feature>
<keyword evidence="2 3" id="KW-0067">ATP-binding</keyword>
<feature type="compositionally biased region" description="Low complexity" evidence="4">
    <location>
        <begin position="76"/>
        <end position="97"/>
    </location>
</feature>
<evidence type="ECO:0000313" key="7">
    <source>
        <dbReference type="RefSeq" id="XP_022317601.1"/>
    </source>
</evidence>
<dbReference type="GO" id="GO:0005524">
    <property type="term" value="F:ATP binding"/>
    <property type="evidence" value="ECO:0007669"/>
    <property type="project" value="UniProtKB-UniRule"/>
</dbReference>
<dbReference type="GeneID" id="111120877"/>
<evidence type="ECO:0000313" key="6">
    <source>
        <dbReference type="Proteomes" id="UP000694844"/>
    </source>
</evidence>
<dbReference type="InterPro" id="IPR017441">
    <property type="entry name" value="Protein_kinase_ATP_BS"/>
</dbReference>